<name>A0ABM4LCR6_EQUPR</name>
<protein>
    <submittedName>
        <fullName evidence="2">Type 2 lactosamine alpha-2,3-sialyltransferase isoform X13</fullName>
    </submittedName>
</protein>
<gene>
    <name evidence="2" type="primary">ST3GAL6</name>
</gene>
<evidence type="ECO:0000313" key="2">
    <source>
        <dbReference type="RefSeq" id="XP_070438245.1"/>
    </source>
</evidence>
<reference evidence="2" key="1">
    <citation type="submission" date="2025-08" db="UniProtKB">
        <authorList>
            <consortium name="RefSeq"/>
        </authorList>
    </citation>
    <scope>IDENTIFICATION</scope>
    <source>
        <tissue evidence="2">Blood</tissue>
    </source>
</reference>
<sequence>MGSSLNTPPFLLGTIRPRRLMSQEAPPRVTGVPAAPSECVYFCRQPCGAGETGRLPLTFAPALFQPDRAGWECLLGCATRSSHLVLKPPAASARPAPRGDFPVPAAPGGRAAGVRPAPKACQRSVENMKKPSDQTAAQQLGLLVMRNYAEQMRRPSSFFSKALAKEKPAPPSVLDNFWGRGPSDLAEGLLSLPHHLLHLQEERAFGEQIPKLAGGTSQTLRSPGGLLKCRFDNVARGGDEILQFHQLPSEHTHFPGEDPVVCLAARAWL</sequence>
<dbReference type="RefSeq" id="XP_070438245.1">
    <property type="nucleotide sequence ID" value="XM_070582144.1"/>
</dbReference>
<keyword evidence="1" id="KW-1185">Reference proteome</keyword>
<dbReference type="GeneID" id="103561946"/>
<organism evidence="1 2">
    <name type="scientific">Equus przewalskii</name>
    <name type="common">Przewalski's horse</name>
    <name type="synonym">Equus caballus przewalskii</name>
    <dbReference type="NCBI Taxonomy" id="9798"/>
    <lineage>
        <taxon>Eukaryota</taxon>
        <taxon>Metazoa</taxon>
        <taxon>Chordata</taxon>
        <taxon>Craniata</taxon>
        <taxon>Vertebrata</taxon>
        <taxon>Euteleostomi</taxon>
        <taxon>Mammalia</taxon>
        <taxon>Eutheria</taxon>
        <taxon>Laurasiatheria</taxon>
        <taxon>Perissodactyla</taxon>
        <taxon>Equidae</taxon>
        <taxon>Equus</taxon>
    </lineage>
</organism>
<accession>A0ABM4LCR6</accession>
<proteinExistence type="predicted"/>
<evidence type="ECO:0000313" key="1">
    <source>
        <dbReference type="Proteomes" id="UP001652662"/>
    </source>
</evidence>
<dbReference type="Proteomes" id="UP001652662">
    <property type="component" value="Chromosome 18"/>
</dbReference>